<evidence type="ECO:0000256" key="7">
    <source>
        <dbReference type="RuleBase" id="RU003423"/>
    </source>
</evidence>
<organism evidence="11 12">
    <name type="scientific">Geodia barretti</name>
    <name type="common">Barrett's horny sponge</name>
    <dbReference type="NCBI Taxonomy" id="519541"/>
    <lineage>
        <taxon>Eukaryota</taxon>
        <taxon>Metazoa</taxon>
        <taxon>Porifera</taxon>
        <taxon>Demospongiae</taxon>
        <taxon>Heteroscleromorpha</taxon>
        <taxon>Tetractinellida</taxon>
        <taxon>Astrophorina</taxon>
        <taxon>Geodiidae</taxon>
        <taxon>Geodia</taxon>
    </lineage>
</organism>
<feature type="domain" description="Peripheral subunit-binding (PSBD)" evidence="10">
    <location>
        <begin position="131"/>
        <end position="168"/>
    </location>
</feature>
<feature type="region of interest" description="Disordered" evidence="8">
    <location>
        <begin position="83"/>
        <end position="104"/>
    </location>
</feature>
<reference evidence="11" key="1">
    <citation type="submission" date="2023-03" db="EMBL/GenBank/DDBJ databases">
        <authorList>
            <person name="Steffen K."/>
            <person name="Cardenas P."/>
        </authorList>
    </citation>
    <scope>NUCLEOTIDE SEQUENCE</scope>
</reference>
<evidence type="ECO:0000259" key="9">
    <source>
        <dbReference type="PROSITE" id="PS50968"/>
    </source>
</evidence>
<dbReference type="CDD" id="cd06849">
    <property type="entry name" value="lipoyl_domain"/>
    <property type="match status" value="1"/>
</dbReference>
<name>A0AA35WQ36_GEOBA</name>
<evidence type="ECO:0000256" key="4">
    <source>
        <dbReference type="ARBA" id="ARBA00022823"/>
    </source>
</evidence>
<dbReference type="InterPro" id="IPR023213">
    <property type="entry name" value="CAT-like_dom_sf"/>
</dbReference>
<evidence type="ECO:0000259" key="10">
    <source>
        <dbReference type="PROSITE" id="PS51826"/>
    </source>
</evidence>
<dbReference type="Gene3D" id="4.10.320.10">
    <property type="entry name" value="E3-binding domain"/>
    <property type="match status" value="1"/>
</dbReference>
<evidence type="ECO:0000256" key="2">
    <source>
        <dbReference type="ARBA" id="ARBA00007317"/>
    </source>
</evidence>
<dbReference type="EMBL" id="CASHTH010002115">
    <property type="protein sequence ID" value="CAI8025031.1"/>
    <property type="molecule type" value="Genomic_DNA"/>
</dbReference>
<comment type="caution">
    <text evidence="11">The sequence shown here is derived from an EMBL/GenBank/DDBJ whole genome shotgun (WGS) entry which is preliminary data.</text>
</comment>
<dbReference type="FunFam" id="3.30.559.10:FF:000007">
    <property type="entry name" value="Dihydrolipoamide acetyltransferase component of pyruvate dehydrogenase complex"/>
    <property type="match status" value="1"/>
</dbReference>
<dbReference type="Proteomes" id="UP001174909">
    <property type="component" value="Unassembled WGS sequence"/>
</dbReference>
<gene>
    <name evidence="11" type="ORF">GBAR_LOCUS14492</name>
</gene>
<evidence type="ECO:0000313" key="12">
    <source>
        <dbReference type="Proteomes" id="UP001174909"/>
    </source>
</evidence>
<dbReference type="PROSITE" id="PS50968">
    <property type="entry name" value="BIOTINYL_LIPOYL"/>
    <property type="match status" value="1"/>
</dbReference>
<dbReference type="InterPro" id="IPR004167">
    <property type="entry name" value="PSBD"/>
</dbReference>
<dbReference type="PROSITE" id="PS00189">
    <property type="entry name" value="LIPOYL"/>
    <property type="match status" value="1"/>
</dbReference>
<accession>A0AA35WQ36</accession>
<dbReference type="AlphaFoldDB" id="A0AA35WQ36"/>
<dbReference type="GO" id="GO:0005737">
    <property type="term" value="C:cytoplasm"/>
    <property type="evidence" value="ECO:0007669"/>
    <property type="project" value="TreeGrafter"/>
</dbReference>
<protein>
    <recommendedName>
        <fullName evidence="7">Dihydrolipoamide acetyltransferase component of pyruvate dehydrogenase complex</fullName>
        <ecNumber evidence="7">2.3.1.-</ecNumber>
    </recommendedName>
</protein>
<dbReference type="InterPro" id="IPR000089">
    <property type="entry name" value="Biotin_lipoyl"/>
</dbReference>
<dbReference type="PROSITE" id="PS51826">
    <property type="entry name" value="PSBD"/>
    <property type="match status" value="1"/>
</dbReference>
<dbReference type="PANTHER" id="PTHR43178:SF5">
    <property type="entry name" value="LIPOAMIDE ACYLTRANSFERASE COMPONENT OF BRANCHED-CHAIN ALPHA-KETO ACID DEHYDROGENASE COMPLEX, MITOCHONDRIAL"/>
    <property type="match status" value="1"/>
</dbReference>
<keyword evidence="6 7" id="KW-0012">Acyltransferase</keyword>
<dbReference type="Pfam" id="PF00364">
    <property type="entry name" value="Biotin_lipoyl"/>
    <property type="match status" value="1"/>
</dbReference>
<dbReference type="InterPro" id="IPR001078">
    <property type="entry name" value="2-oxoacid_DH_actylTfrase"/>
</dbReference>
<keyword evidence="12" id="KW-1185">Reference proteome</keyword>
<feature type="domain" description="Lipoyl-binding" evidence="9">
    <location>
        <begin position="2"/>
        <end position="77"/>
    </location>
</feature>
<evidence type="ECO:0000256" key="1">
    <source>
        <dbReference type="ARBA" id="ARBA00001938"/>
    </source>
</evidence>
<dbReference type="GO" id="GO:0031405">
    <property type="term" value="F:lipoic acid binding"/>
    <property type="evidence" value="ECO:0007669"/>
    <property type="project" value="TreeGrafter"/>
</dbReference>
<evidence type="ECO:0000256" key="5">
    <source>
        <dbReference type="ARBA" id="ARBA00022946"/>
    </source>
</evidence>
<comment type="similarity">
    <text evidence="2 7">Belongs to the 2-oxoacid dehydrogenase family.</text>
</comment>
<evidence type="ECO:0000256" key="8">
    <source>
        <dbReference type="SAM" id="MobiDB-lite"/>
    </source>
</evidence>
<dbReference type="InterPro" id="IPR003016">
    <property type="entry name" value="2-oxoA_DH_lipoyl-BS"/>
</dbReference>
<dbReference type="SUPFAM" id="SSF52777">
    <property type="entry name" value="CoA-dependent acyltransferases"/>
    <property type="match status" value="1"/>
</dbReference>
<dbReference type="EC" id="2.3.1.-" evidence="7"/>
<keyword evidence="3 7" id="KW-0808">Transferase</keyword>
<dbReference type="SUPFAM" id="SSF47005">
    <property type="entry name" value="Peripheral subunit-binding domain of 2-oxo acid dehydrogenase complex"/>
    <property type="match status" value="1"/>
</dbReference>
<dbReference type="Pfam" id="PF02817">
    <property type="entry name" value="E3_binding"/>
    <property type="match status" value="1"/>
</dbReference>
<keyword evidence="4 7" id="KW-0450">Lipoyl</keyword>
<sequence length="416" mass="44904">MPTPIVMPQMGESIAEGTIVRWIKKVGDHVDRDEPLFEISTDKVDAEIPSPSEGVLTEILAREGDTVSVDSVVGTIQVIGEQAAQGAPHVKTEPPDAHASAPAPVAPPVAVARDSVVVSREATAGGSRQQRSSPLVRRIAREHNVDVARITGSGLGGRVTKKDILAFLAAGGRNRENGDPRPVRDSDERVEVQPLSAMRKKIAEHMVLSKQTSAHVHTVFHVGFSDIERIRSAKKAEYERLGVKLSYMAFIARAVIDALRRHPIVNASLDGDRIVYKQDVHLGIAVALETGLIVPVIKNAGEKNLLGLSRAIADVAARARAKQLTPDEVHGGTFTITNPGQLGAQFGMPIINQPQVAILGVGTVEKRPVVVDDGLTIRTMAYLTLGYDHRLIDGAVADQFMADVKRNIEQFEQNRI</sequence>
<keyword evidence="5" id="KW-0809">Transit peptide</keyword>
<dbReference type="Pfam" id="PF00198">
    <property type="entry name" value="2-oxoacid_dh"/>
    <property type="match status" value="1"/>
</dbReference>
<dbReference type="SUPFAM" id="SSF51230">
    <property type="entry name" value="Single hybrid motif"/>
    <property type="match status" value="1"/>
</dbReference>
<dbReference type="Gene3D" id="3.30.559.10">
    <property type="entry name" value="Chloramphenicol acetyltransferase-like domain"/>
    <property type="match status" value="1"/>
</dbReference>
<comment type="cofactor">
    <cofactor evidence="1 7">
        <name>(R)-lipoate</name>
        <dbReference type="ChEBI" id="CHEBI:83088"/>
    </cofactor>
</comment>
<evidence type="ECO:0000256" key="6">
    <source>
        <dbReference type="ARBA" id="ARBA00023315"/>
    </source>
</evidence>
<dbReference type="GO" id="GO:0016407">
    <property type="term" value="F:acetyltransferase activity"/>
    <property type="evidence" value="ECO:0007669"/>
    <property type="project" value="TreeGrafter"/>
</dbReference>
<evidence type="ECO:0000313" key="11">
    <source>
        <dbReference type="EMBL" id="CAI8025031.1"/>
    </source>
</evidence>
<dbReference type="InterPro" id="IPR036625">
    <property type="entry name" value="E3-bd_dom_sf"/>
</dbReference>
<proteinExistence type="inferred from homology"/>
<evidence type="ECO:0000256" key="3">
    <source>
        <dbReference type="ARBA" id="ARBA00022679"/>
    </source>
</evidence>
<dbReference type="InterPro" id="IPR050743">
    <property type="entry name" value="2-oxoacid_DH_E2_comp"/>
</dbReference>
<dbReference type="PANTHER" id="PTHR43178">
    <property type="entry name" value="DIHYDROLIPOAMIDE ACETYLTRANSFERASE COMPONENT OF PYRUVATE DEHYDROGENASE COMPLEX"/>
    <property type="match status" value="1"/>
</dbReference>
<dbReference type="Gene3D" id="2.40.50.100">
    <property type="match status" value="1"/>
</dbReference>
<dbReference type="InterPro" id="IPR011053">
    <property type="entry name" value="Single_hybrid_motif"/>
</dbReference>